<protein>
    <recommendedName>
        <fullName evidence="3 13">Membrane protein insertase YidC</fullName>
    </recommendedName>
    <alternativeName>
        <fullName evidence="12 13">Foldase YidC</fullName>
    </alternativeName>
    <alternativeName>
        <fullName evidence="11 13">Membrane integrase YidC</fullName>
    </alternativeName>
    <alternativeName>
        <fullName evidence="13">Membrane protein YidC</fullName>
    </alternativeName>
</protein>
<dbReference type="GO" id="GO:0032977">
    <property type="term" value="F:membrane insertase activity"/>
    <property type="evidence" value="ECO:0007669"/>
    <property type="project" value="InterPro"/>
</dbReference>
<keyword evidence="4 13" id="KW-0813">Transport</keyword>
<dbReference type="CDD" id="cd20070">
    <property type="entry name" value="5TM_YidC_Alb3"/>
    <property type="match status" value="1"/>
</dbReference>
<dbReference type="GO" id="GO:0005886">
    <property type="term" value="C:plasma membrane"/>
    <property type="evidence" value="ECO:0007669"/>
    <property type="project" value="UniProtKB-SubCell"/>
</dbReference>
<feature type="transmembrane region" description="Helical" evidence="13">
    <location>
        <begin position="554"/>
        <end position="575"/>
    </location>
</feature>
<evidence type="ECO:0000256" key="5">
    <source>
        <dbReference type="ARBA" id="ARBA00022475"/>
    </source>
</evidence>
<dbReference type="InterPro" id="IPR028055">
    <property type="entry name" value="YidC/Oxa/ALB_C"/>
</dbReference>
<dbReference type="EnsemblBacteria" id="ABC24133">
    <property type="protein sequence ID" value="ABC24133"/>
    <property type="gene ID" value="Rru_A3339"/>
</dbReference>
<dbReference type="NCBIfam" id="TIGR03592">
    <property type="entry name" value="yidC_oxa1_cterm"/>
    <property type="match status" value="1"/>
</dbReference>
<evidence type="ECO:0000259" key="16">
    <source>
        <dbReference type="Pfam" id="PF14849"/>
    </source>
</evidence>
<reference evidence="17 18" key="1">
    <citation type="journal article" date="2011" name="Stand. Genomic Sci.">
        <title>Complete genome sequence of Rhodospirillum rubrum type strain (S1).</title>
        <authorList>
            <person name="Munk A.C."/>
            <person name="Copeland A."/>
            <person name="Lucas S."/>
            <person name="Lapidus A."/>
            <person name="Del Rio T.G."/>
            <person name="Barry K."/>
            <person name="Detter J.C."/>
            <person name="Hammon N."/>
            <person name="Israni S."/>
            <person name="Pitluck S."/>
            <person name="Brettin T."/>
            <person name="Bruce D."/>
            <person name="Han C."/>
            <person name="Tapia R."/>
            <person name="Gilna P."/>
            <person name="Schmutz J."/>
            <person name="Larimer F."/>
            <person name="Land M."/>
            <person name="Kyrpides N.C."/>
            <person name="Mavromatis K."/>
            <person name="Richardson P."/>
            <person name="Rohde M."/>
            <person name="Goker M."/>
            <person name="Klenk H.P."/>
            <person name="Zhang Y."/>
            <person name="Roberts G.P."/>
            <person name="Reslewic S."/>
            <person name="Schwartz D.C."/>
        </authorList>
    </citation>
    <scope>NUCLEOTIDE SEQUENCE [LARGE SCALE GENOMIC DNA]</scope>
    <source>
        <strain evidence="18">ATCC 11170 / ATH 1.1.1 / DSM 467 / LMG 4362 / NCIMB 8255 / S1</strain>
    </source>
</reference>
<feature type="compositionally biased region" description="Low complexity" evidence="14">
    <location>
        <begin position="56"/>
        <end position="75"/>
    </location>
</feature>
<evidence type="ECO:0000256" key="1">
    <source>
        <dbReference type="ARBA" id="ARBA00004429"/>
    </source>
</evidence>
<evidence type="ECO:0000259" key="15">
    <source>
        <dbReference type="Pfam" id="PF02096"/>
    </source>
</evidence>
<proteinExistence type="inferred from homology"/>
<dbReference type="Pfam" id="PF02096">
    <property type="entry name" value="60KD_IMP"/>
    <property type="match status" value="1"/>
</dbReference>
<dbReference type="InterPro" id="IPR028053">
    <property type="entry name" value="Membr_insert_YidC_N"/>
</dbReference>
<dbReference type="InterPro" id="IPR019998">
    <property type="entry name" value="Membr_insert_YidC"/>
</dbReference>
<evidence type="ECO:0000256" key="12">
    <source>
        <dbReference type="ARBA" id="ARBA00033342"/>
    </source>
</evidence>
<dbReference type="NCBIfam" id="TIGR03593">
    <property type="entry name" value="yidC_nterm"/>
    <property type="match status" value="1"/>
</dbReference>
<comment type="function">
    <text evidence="13">Required for the insertion and/or proper folding and/or complex formation of integral membrane proteins into the membrane. Involved in integration of membrane proteins that insert both dependently and independently of the Sec translocase complex, as well as at least some lipoproteins. Aids folding of multispanning membrane proteins.</text>
</comment>
<gene>
    <name evidence="13" type="primary">yidC</name>
    <name evidence="17" type="ordered locus">Rru_A3339</name>
</gene>
<dbReference type="PhylomeDB" id="Q2RP12"/>
<dbReference type="PRINTS" id="PR01900">
    <property type="entry name" value="YIDCPROTEIN"/>
</dbReference>
<keyword evidence="10 13" id="KW-0143">Chaperone</keyword>
<feature type="transmembrane region" description="Helical" evidence="13">
    <location>
        <begin position="455"/>
        <end position="475"/>
    </location>
</feature>
<sequence>MLQQRNLILAIVLSMAVLFGFEYFFGAKQPPMTAQQQDSAQMAAPSNGQMAAPSSVQAPGQSPVAAPQVPAQPGAAVPTPGGMTPGAASLSREEALAADISPRIGIDTARLHGSIRLRGARIDDLSLVDYRETVDPQSPEISLLSPPGAPLPYYAEFGWVAGTPGVKVPDADTLWQADRGALGVDAPVTLTWDNGEGLRFIRKIAIDHDFMFSITQAVENTGAGAVTLFPYGLVSRINTPALLNYYILHEGPLGVFDGTLKEVKYSALKDDGEVKHTSTGGWMGITDKYWLTALVTDQSMPVTGRFLYQPRDGRDGYQADFLGAAFTVEPGGRIETSNHLFSGAKEVKLLDRYTDELGIKNFDLAIDFGWFYFMTKPFFLSIQFLHGILGNMGLAILAFTVVLKLVFFPLANKSYRSMSKMKLLQPELKKLQERFKDDRARLNQEMMSLYKKEQVNPLSGCLPIVIQIPVFFALYKVLFVSIEMRHEPFYGWIRDLAAPDPTTVFNLFGLIPWDPPNMLMLGAWPLIMGVTMWMQQKLNPTPADPTQAKIMMFLPIMFTFMLAHFAAGLVIYWTWNNLLSITQQWVIMKRMGAKT</sequence>
<dbReference type="AlphaFoldDB" id="Q2RP12"/>
<dbReference type="InterPro" id="IPR038221">
    <property type="entry name" value="YidC_periplasmic_sf"/>
</dbReference>
<dbReference type="HOGENOM" id="CLU_016535_1_0_5"/>
<evidence type="ECO:0000256" key="8">
    <source>
        <dbReference type="ARBA" id="ARBA00022989"/>
    </source>
</evidence>
<dbReference type="HAMAP" id="MF_01810">
    <property type="entry name" value="YidC_type1"/>
    <property type="match status" value="1"/>
</dbReference>
<dbReference type="NCBIfam" id="NF002353">
    <property type="entry name" value="PRK01318.1-4"/>
    <property type="match status" value="1"/>
</dbReference>
<evidence type="ECO:0000256" key="4">
    <source>
        <dbReference type="ARBA" id="ARBA00022448"/>
    </source>
</evidence>
<evidence type="ECO:0000256" key="14">
    <source>
        <dbReference type="SAM" id="MobiDB-lite"/>
    </source>
</evidence>
<feature type="region of interest" description="Disordered" evidence="14">
    <location>
        <begin position="35"/>
        <end position="75"/>
    </location>
</feature>
<keyword evidence="5 13" id="KW-1003">Cell membrane</keyword>
<keyword evidence="8 13" id="KW-1133">Transmembrane helix</keyword>
<dbReference type="PRINTS" id="PR00701">
    <property type="entry name" value="60KDINNERMP"/>
</dbReference>
<evidence type="ECO:0000313" key="18">
    <source>
        <dbReference type="Proteomes" id="UP000001929"/>
    </source>
</evidence>
<dbReference type="GO" id="GO:0015031">
    <property type="term" value="P:protein transport"/>
    <property type="evidence" value="ECO:0007669"/>
    <property type="project" value="UniProtKB-KW"/>
</dbReference>
<evidence type="ECO:0000256" key="13">
    <source>
        <dbReference type="HAMAP-Rule" id="MF_01810"/>
    </source>
</evidence>
<comment type="similarity">
    <text evidence="2 13">Belongs to the OXA1/ALB3/YidC family. Type 1 subfamily.</text>
</comment>
<keyword evidence="18" id="KW-1185">Reference proteome</keyword>
<feature type="compositionally biased region" description="Polar residues" evidence="14">
    <location>
        <begin position="35"/>
        <end position="55"/>
    </location>
</feature>
<dbReference type="Gene3D" id="2.70.98.90">
    <property type="match status" value="1"/>
</dbReference>
<dbReference type="EMBL" id="CP000230">
    <property type="protein sequence ID" value="ABC24133.1"/>
    <property type="molecule type" value="Genomic_DNA"/>
</dbReference>
<dbReference type="InterPro" id="IPR047196">
    <property type="entry name" value="YidC_ALB_C"/>
</dbReference>
<dbReference type="GO" id="GO:0051205">
    <property type="term" value="P:protein insertion into membrane"/>
    <property type="evidence" value="ECO:0007669"/>
    <property type="project" value="TreeGrafter"/>
</dbReference>
<evidence type="ECO:0000256" key="7">
    <source>
        <dbReference type="ARBA" id="ARBA00022927"/>
    </source>
</evidence>
<comment type="subcellular location">
    <subcellularLocation>
        <location evidence="1 13">Cell inner membrane</location>
        <topology evidence="1 13">Multi-pass membrane protein</topology>
    </subcellularLocation>
</comment>
<keyword evidence="7 13" id="KW-0653">Protein transport</keyword>
<dbReference type="PATRIC" id="fig|269796.9.peg.3453"/>
<keyword evidence="9 13" id="KW-0472">Membrane</keyword>
<feature type="transmembrane region" description="Helical" evidence="13">
    <location>
        <begin position="7"/>
        <end position="26"/>
    </location>
</feature>
<dbReference type="STRING" id="269796.Rru_A3339"/>
<evidence type="ECO:0000313" key="17">
    <source>
        <dbReference type="EMBL" id="ABC24133.1"/>
    </source>
</evidence>
<evidence type="ECO:0000256" key="9">
    <source>
        <dbReference type="ARBA" id="ARBA00023136"/>
    </source>
</evidence>
<feature type="transmembrane region" description="Helical" evidence="13">
    <location>
        <begin position="517"/>
        <end position="534"/>
    </location>
</feature>
<name>Q2RP12_RHORT</name>
<comment type="subunit">
    <text evidence="13">Interacts with the Sec translocase complex via SecD. Specifically interacts with transmembrane segments of nascent integral membrane proteins during membrane integration.</text>
</comment>
<dbReference type="eggNOG" id="COG0706">
    <property type="taxonomic scope" value="Bacteria"/>
</dbReference>
<keyword evidence="6 13" id="KW-0812">Transmembrane</keyword>
<dbReference type="PANTHER" id="PTHR12428:SF65">
    <property type="entry name" value="CYTOCHROME C OXIDASE ASSEMBLY PROTEIN COX18, MITOCHONDRIAL"/>
    <property type="match status" value="1"/>
</dbReference>
<dbReference type="Pfam" id="PF14849">
    <property type="entry name" value="YidC_periplas"/>
    <property type="match status" value="1"/>
</dbReference>
<dbReference type="PANTHER" id="PTHR12428">
    <property type="entry name" value="OXA1"/>
    <property type="match status" value="1"/>
</dbReference>
<dbReference type="CDD" id="cd19961">
    <property type="entry name" value="EcYidC-like_peri"/>
    <property type="match status" value="1"/>
</dbReference>
<evidence type="ECO:0000256" key="10">
    <source>
        <dbReference type="ARBA" id="ARBA00023186"/>
    </source>
</evidence>
<evidence type="ECO:0000256" key="3">
    <source>
        <dbReference type="ARBA" id="ARBA00015325"/>
    </source>
</evidence>
<evidence type="ECO:0000256" key="11">
    <source>
        <dbReference type="ARBA" id="ARBA00033245"/>
    </source>
</evidence>
<organism evidence="17 18">
    <name type="scientific">Rhodospirillum rubrum (strain ATCC 11170 / ATH 1.1.1 / DSM 467 / LMG 4362 / NCIMB 8255 / S1)</name>
    <dbReference type="NCBI Taxonomy" id="269796"/>
    <lineage>
        <taxon>Bacteria</taxon>
        <taxon>Pseudomonadati</taxon>
        <taxon>Pseudomonadota</taxon>
        <taxon>Alphaproteobacteria</taxon>
        <taxon>Rhodospirillales</taxon>
        <taxon>Rhodospirillaceae</taxon>
        <taxon>Rhodospirillum</taxon>
    </lineage>
</organism>
<dbReference type="Proteomes" id="UP000001929">
    <property type="component" value="Chromosome"/>
</dbReference>
<evidence type="ECO:0000256" key="2">
    <source>
        <dbReference type="ARBA" id="ARBA00010527"/>
    </source>
</evidence>
<feature type="transmembrane region" description="Helical" evidence="13">
    <location>
        <begin position="384"/>
        <end position="411"/>
    </location>
</feature>
<dbReference type="KEGG" id="rru:Rru_A3339"/>
<keyword evidence="13" id="KW-0997">Cell inner membrane</keyword>
<dbReference type="RefSeq" id="WP_011391086.1">
    <property type="nucleotide sequence ID" value="NC_007643.1"/>
</dbReference>
<evidence type="ECO:0000256" key="6">
    <source>
        <dbReference type="ARBA" id="ARBA00022692"/>
    </source>
</evidence>
<feature type="domain" description="Membrane insertase YidC/Oxa/ALB C-terminal" evidence="15">
    <location>
        <begin position="392"/>
        <end position="589"/>
    </location>
</feature>
<dbReference type="InterPro" id="IPR001708">
    <property type="entry name" value="YidC/ALB3/OXA1/COX18"/>
</dbReference>
<feature type="domain" description="Membrane insertase YidC N-terminal" evidence="16">
    <location>
        <begin position="103"/>
        <end position="379"/>
    </location>
</feature>
<accession>Q2RP12</accession>